<gene>
    <name evidence="1" type="ORF">F9K24_14195</name>
</gene>
<evidence type="ECO:0000313" key="2">
    <source>
        <dbReference type="Proteomes" id="UP000460298"/>
    </source>
</evidence>
<organism evidence="1 2">
    <name type="scientific">Leptonema illini</name>
    <dbReference type="NCBI Taxonomy" id="183"/>
    <lineage>
        <taxon>Bacteria</taxon>
        <taxon>Pseudomonadati</taxon>
        <taxon>Spirochaetota</taxon>
        <taxon>Spirochaetia</taxon>
        <taxon>Leptospirales</taxon>
        <taxon>Leptospiraceae</taxon>
        <taxon>Leptonema</taxon>
    </lineage>
</organism>
<protein>
    <submittedName>
        <fullName evidence="1">Uncharacterized protein</fullName>
    </submittedName>
</protein>
<reference evidence="1 2" key="1">
    <citation type="submission" date="2019-10" db="EMBL/GenBank/DDBJ databases">
        <title>Extracellular Electron Transfer in a Candidatus Methanoperedens spp. Enrichment Culture.</title>
        <authorList>
            <person name="Berger S."/>
            <person name="Rangel Shaw D."/>
            <person name="Berben T."/>
            <person name="In 'T Zandt M."/>
            <person name="Frank J."/>
            <person name="Reimann J."/>
            <person name="Jetten M.S.M."/>
            <person name="Welte C.U."/>
        </authorList>
    </citation>
    <scope>NUCLEOTIDE SEQUENCE [LARGE SCALE GENOMIC DNA]</scope>
    <source>
        <strain evidence="1">SB12</strain>
    </source>
</reference>
<dbReference type="EMBL" id="WBUI01000014">
    <property type="protein sequence ID" value="KAB2931387.1"/>
    <property type="molecule type" value="Genomic_DNA"/>
</dbReference>
<proteinExistence type="predicted"/>
<name>A0A833H0C6_9LEPT</name>
<dbReference type="RefSeq" id="WP_143464720.1">
    <property type="nucleotide sequence ID" value="NZ_JQDG01000033.1"/>
</dbReference>
<dbReference type="Proteomes" id="UP000460298">
    <property type="component" value="Unassembled WGS sequence"/>
</dbReference>
<comment type="caution">
    <text evidence="1">The sequence shown here is derived from an EMBL/GenBank/DDBJ whole genome shotgun (WGS) entry which is preliminary data.</text>
</comment>
<accession>A0A833H0C6</accession>
<sequence length="66" mass="7445">MNDDMPCCGSGIPSKRSDIIIHSIRKDPGTYLTVYECECSKCKRQWTVQLAGGFAEQSYVWEPAED</sequence>
<dbReference type="AlphaFoldDB" id="A0A833H0C6"/>
<evidence type="ECO:0000313" key="1">
    <source>
        <dbReference type="EMBL" id="KAB2931387.1"/>
    </source>
</evidence>